<dbReference type="Proteomes" id="UP001054945">
    <property type="component" value="Unassembled WGS sequence"/>
</dbReference>
<evidence type="ECO:0000313" key="1">
    <source>
        <dbReference type="EMBL" id="GIY79477.1"/>
    </source>
</evidence>
<sequence length="133" mass="15682">MMIDDVRMLEIMKKVDELTLFTRYRACQFPTRFVKCTNLGACGLSNVEHIFVNYIQRYTMDTIMKRVCFLGALFEVLLAVDEHLQSRWYQVNEVYTNRAFVTDKMGGTYSFFTTGVKTTNDKKEVEVYKRNKI</sequence>
<gene>
    <name evidence="1" type="ORF">CEXT_380381</name>
</gene>
<accession>A0AAV4W9S0</accession>
<comment type="caution">
    <text evidence="1">The sequence shown here is derived from an EMBL/GenBank/DDBJ whole genome shotgun (WGS) entry which is preliminary data.</text>
</comment>
<proteinExistence type="predicted"/>
<organism evidence="1 2">
    <name type="scientific">Caerostris extrusa</name>
    <name type="common">Bark spider</name>
    <name type="synonym">Caerostris bankana</name>
    <dbReference type="NCBI Taxonomy" id="172846"/>
    <lineage>
        <taxon>Eukaryota</taxon>
        <taxon>Metazoa</taxon>
        <taxon>Ecdysozoa</taxon>
        <taxon>Arthropoda</taxon>
        <taxon>Chelicerata</taxon>
        <taxon>Arachnida</taxon>
        <taxon>Araneae</taxon>
        <taxon>Araneomorphae</taxon>
        <taxon>Entelegynae</taxon>
        <taxon>Araneoidea</taxon>
        <taxon>Araneidae</taxon>
        <taxon>Caerostris</taxon>
    </lineage>
</organism>
<reference evidence="1 2" key="1">
    <citation type="submission" date="2021-06" db="EMBL/GenBank/DDBJ databases">
        <title>Caerostris extrusa draft genome.</title>
        <authorList>
            <person name="Kono N."/>
            <person name="Arakawa K."/>
        </authorList>
    </citation>
    <scope>NUCLEOTIDE SEQUENCE [LARGE SCALE GENOMIC DNA]</scope>
</reference>
<protein>
    <submittedName>
        <fullName evidence="1">Uncharacterized protein</fullName>
    </submittedName>
</protein>
<keyword evidence="2" id="KW-1185">Reference proteome</keyword>
<name>A0AAV4W9S0_CAEEX</name>
<dbReference type="EMBL" id="BPLR01015893">
    <property type="protein sequence ID" value="GIY79477.1"/>
    <property type="molecule type" value="Genomic_DNA"/>
</dbReference>
<dbReference type="AlphaFoldDB" id="A0AAV4W9S0"/>
<evidence type="ECO:0000313" key="2">
    <source>
        <dbReference type="Proteomes" id="UP001054945"/>
    </source>
</evidence>